<accession>A0A2K8STP6</accession>
<dbReference type="Proteomes" id="UP000232003">
    <property type="component" value="Chromosome"/>
</dbReference>
<protein>
    <submittedName>
        <fullName evidence="1">Uncharacterized protein</fullName>
    </submittedName>
</protein>
<keyword evidence="2" id="KW-1185">Reference proteome</keyword>
<organism evidence="1 2">
    <name type="scientific">Nostoc flagelliforme CCNUN1</name>
    <dbReference type="NCBI Taxonomy" id="2038116"/>
    <lineage>
        <taxon>Bacteria</taxon>
        <taxon>Bacillati</taxon>
        <taxon>Cyanobacteriota</taxon>
        <taxon>Cyanophyceae</taxon>
        <taxon>Nostocales</taxon>
        <taxon>Nostocaceae</taxon>
        <taxon>Nostoc</taxon>
    </lineage>
</organism>
<reference evidence="1 2" key="1">
    <citation type="submission" date="2017-11" db="EMBL/GenBank/DDBJ databases">
        <title>Complete genome of a free-living desiccation-tolerant cyanobacterium and its photosynthetic adaptation to extreme terrestrial habitat.</title>
        <authorList>
            <person name="Shang J."/>
        </authorList>
    </citation>
    <scope>NUCLEOTIDE SEQUENCE [LARGE SCALE GENOMIC DNA]</scope>
    <source>
        <strain evidence="1 2">CCNUN1</strain>
    </source>
</reference>
<evidence type="ECO:0000313" key="2">
    <source>
        <dbReference type="Proteomes" id="UP000232003"/>
    </source>
</evidence>
<name>A0A2K8STP6_9NOSO</name>
<evidence type="ECO:0000313" key="1">
    <source>
        <dbReference type="EMBL" id="AUB38165.1"/>
    </source>
</evidence>
<dbReference type="AlphaFoldDB" id="A0A2K8STP6"/>
<gene>
    <name evidence="1" type="ORF">COO91_04130</name>
</gene>
<proteinExistence type="predicted"/>
<dbReference type="KEGG" id="nfl:COO91_04130"/>
<dbReference type="EMBL" id="CP024785">
    <property type="protein sequence ID" value="AUB38165.1"/>
    <property type="molecule type" value="Genomic_DNA"/>
</dbReference>
<sequence length="41" mass="4701">MGHLFGLFKTVAPVRSQKRNRVVCRKTVVKRKTFILLTVDG</sequence>